<comment type="caution">
    <text evidence="4">The sequence shown here is derived from an EMBL/GenBank/DDBJ whole genome shotgun (WGS) entry which is preliminary data.</text>
</comment>
<dbReference type="GO" id="GO:0016491">
    <property type="term" value="F:oxidoreductase activity"/>
    <property type="evidence" value="ECO:0007669"/>
    <property type="project" value="TreeGrafter"/>
</dbReference>
<evidence type="ECO:0000313" key="4">
    <source>
        <dbReference type="EMBL" id="RKR06132.1"/>
    </source>
</evidence>
<name>A0A420WY42_9GAMM</name>
<dbReference type="GO" id="GO:0005829">
    <property type="term" value="C:cytosol"/>
    <property type="evidence" value="ECO:0007669"/>
    <property type="project" value="TreeGrafter"/>
</dbReference>
<evidence type="ECO:0000256" key="1">
    <source>
        <dbReference type="ARBA" id="ARBA00022630"/>
    </source>
</evidence>
<keyword evidence="1" id="KW-0285">Flavoprotein</keyword>
<dbReference type="Proteomes" id="UP000281975">
    <property type="component" value="Unassembled WGS sequence"/>
</dbReference>
<dbReference type="GO" id="GO:0010181">
    <property type="term" value="F:FMN binding"/>
    <property type="evidence" value="ECO:0007669"/>
    <property type="project" value="InterPro"/>
</dbReference>
<evidence type="ECO:0000259" key="3">
    <source>
        <dbReference type="PROSITE" id="PS50902"/>
    </source>
</evidence>
<dbReference type="EMBL" id="RBIN01000003">
    <property type="protein sequence ID" value="RKR06132.1"/>
    <property type="molecule type" value="Genomic_DNA"/>
</dbReference>
<dbReference type="SUPFAM" id="SSF52218">
    <property type="entry name" value="Flavoproteins"/>
    <property type="match status" value="1"/>
</dbReference>
<feature type="domain" description="Flavodoxin-like" evidence="3">
    <location>
        <begin position="4"/>
        <end position="145"/>
    </location>
</feature>
<dbReference type="GO" id="GO:0050660">
    <property type="term" value="F:flavin adenine dinucleotide binding"/>
    <property type="evidence" value="ECO:0007669"/>
    <property type="project" value="TreeGrafter"/>
</dbReference>
<dbReference type="OrthoDB" id="359268at2"/>
<dbReference type="InterPro" id="IPR029039">
    <property type="entry name" value="Flavoprotein-like_sf"/>
</dbReference>
<dbReference type="AlphaFoldDB" id="A0A420WY42"/>
<dbReference type="PANTHER" id="PTHR19384">
    <property type="entry name" value="NITRIC OXIDE SYNTHASE-RELATED"/>
    <property type="match status" value="1"/>
</dbReference>
<sequence length="153" mass="16667">MPSMRIFVATVYGGALDVAELSQPQCEEAGFQVEILEEPELGHLLDTPPDIALFCISTTGSGDFPGNFMRFADHLAEQQPDLTGQRYGLIAMGDSSYDTFCGAGRKLDGILQQCGAQRVGKRLEVDASRTPMADDEALPWIESWLPAARESLQ</sequence>
<evidence type="ECO:0000256" key="2">
    <source>
        <dbReference type="ARBA" id="ARBA00022643"/>
    </source>
</evidence>
<keyword evidence="5" id="KW-1185">Reference proteome</keyword>
<dbReference type="PROSITE" id="PS50902">
    <property type="entry name" value="FLAVODOXIN_LIKE"/>
    <property type="match status" value="1"/>
</dbReference>
<accession>A0A420WY42</accession>
<dbReference type="InterPro" id="IPR008254">
    <property type="entry name" value="Flavodoxin/NO_synth"/>
</dbReference>
<evidence type="ECO:0000313" key="5">
    <source>
        <dbReference type="Proteomes" id="UP000281975"/>
    </source>
</evidence>
<gene>
    <name evidence="4" type="ORF">C7446_1069</name>
</gene>
<protein>
    <submittedName>
        <fullName evidence="4">Flavodoxin</fullName>
    </submittedName>
</protein>
<reference evidence="4 5" key="1">
    <citation type="submission" date="2018-10" db="EMBL/GenBank/DDBJ databases">
        <title>Genomic Encyclopedia of Type Strains, Phase IV (KMG-IV): sequencing the most valuable type-strain genomes for metagenomic binning, comparative biology and taxonomic classification.</title>
        <authorList>
            <person name="Goeker M."/>
        </authorList>
    </citation>
    <scope>NUCLEOTIDE SEQUENCE [LARGE SCALE GENOMIC DNA]</scope>
    <source>
        <strain evidence="4 5">DSM 23229</strain>
    </source>
</reference>
<keyword evidence="2" id="KW-0288">FMN</keyword>
<dbReference type="Pfam" id="PF00258">
    <property type="entry name" value="Flavodoxin_1"/>
    <property type="match status" value="1"/>
</dbReference>
<proteinExistence type="predicted"/>
<organism evidence="4 5">
    <name type="scientific">Kushneria sinocarnis</name>
    <dbReference type="NCBI Taxonomy" id="595502"/>
    <lineage>
        <taxon>Bacteria</taxon>
        <taxon>Pseudomonadati</taxon>
        <taxon>Pseudomonadota</taxon>
        <taxon>Gammaproteobacteria</taxon>
        <taxon>Oceanospirillales</taxon>
        <taxon>Halomonadaceae</taxon>
        <taxon>Kushneria</taxon>
    </lineage>
</organism>
<dbReference type="Gene3D" id="3.40.50.360">
    <property type="match status" value="1"/>
</dbReference>